<dbReference type="EMBL" id="BAABAF010000006">
    <property type="protein sequence ID" value="GAA3765606.1"/>
    <property type="molecule type" value="Genomic_DNA"/>
</dbReference>
<dbReference type="PANTHER" id="PTHR37832">
    <property type="entry name" value="BLL2683 PROTEIN"/>
    <property type="match status" value="1"/>
</dbReference>
<proteinExistence type="predicted"/>
<protein>
    <submittedName>
        <fullName evidence="2">Dabb family protein</fullName>
    </submittedName>
</protein>
<dbReference type="Pfam" id="PF07876">
    <property type="entry name" value="Dabb"/>
    <property type="match status" value="1"/>
</dbReference>
<dbReference type="InterPro" id="IPR011008">
    <property type="entry name" value="Dimeric_a/b-barrel"/>
</dbReference>
<comment type="caution">
    <text evidence="2">The sequence shown here is derived from an EMBL/GenBank/DDBJ whole genome shotgun (WGS) entry which is preliminary data.</text>
</comment>
<dbReference type="SMART" id="SM00886">
    <property type="entry name" value="Dabb"/>
    <property type="match status" value="1"/>
</dbReference>
<sequence length="98" mass="10441">MTIRHVVAFTLAATDAATRAEHAAEITRRVKALVGVVPAIRALSAGPGITPGDWDVALVVDVADRDGLEAYAVHPVHQEVLGYIRSVISDRVAVDFEL</sequence>
<dbReference type="PROSITE" id="PS51502">
    <property type="entry name" value="S_R_A_B_BARREL"/>
    <property type="match status" value="1"/>
</dbReference>
<gene>
    <name evidence="2" type="ORF">GCM10022240_17380</name>
</gene>
<keyword evidence="3" id="KW-1185">Reference proteome</keyword>
<evidence type="ECO:0000313" key="2">
    <source>
        <dbReference type="EMBL" id="GAA3765606.1"/>
    </source>
</evidence>
<accession>A0ABP7GH29</accession>
<feature type="domain" description="Stress-response A/B barrel" evidence="1">
    <location>
        <begin position="3"/>
        <end position="96"/>
    </location>
</feature>
<reference evidence="3" key="1">
    <citation type="journal article" date="2019" name="Int. J. Syst. Evol. Microbiol.">
        <title>The Global Catalogue of Microorganisms (GCM) 10K type strain sequencing project: providing services to taxonomists for standard genome sequencing and annotation.</title>
        <authorList>
            <consortium name="The Broad Institute Genomics Platform"/>
            <consortium name="The Broad Institute Genome Sequencing Center for Infectious Disease"/>
            <person name="Wu L."/>
            <person name="Ma J."/>
        </authorList>
    </citation>
    <scope>NUCLEOTIDE SEQUENCE [LARGE SCALE GENOMIC DNA]</scope>
    <source>
        <strain evidence="3">JCM 16950</strain>
    </source>
</reference>
<dbReference type="InterPro" id="IPR013097">
    <property type="entry name" value="Dabb"/>
</dbReference>
<evidence type="ECO:0000313" key="3">
    <source>
        <dbReference type="Proteomes" id="UP001500540"/>
    </source>
</evidence>
<dbReference type="Proteomes" id="UP001500540">
    <property type="component" value="Unassembled WGS sequence"/>
</dbReference>
<dbReference type="SUPFAM" id="SSF54909">
    <property type="entry name" value="Dimeric alpha+beta barrel"/>
    <property type="match status" value="1"/>
</dbReference>
<dbReference type="Gene3D" id="3.30.70.100">
    <property type="match status" value="1"/>
</dbReference>
<evidence type="ECO:0000259" key="1">
    <source>
        <dbReference type="PROSITE" id="PS51502"/>
    </source>
</evidence>
<dbReference type="PANTHER" id="PTHR37832:SF1">
    <property type="entry name" value="STRESS-RESPONSE A_B BARREL DOMAIN-CONTAINING PROTEIN"/>
    <property type="match status" value="1"/>
</dbReference>
<name>A0ABP7GH29_9MICO</name>
<dbReference type="RefSeq" id="WP_344782620.1">
    <property type="nucleotide sequence ID" value="NZ_BAABAF010000006.1"/>
</dbReference>
<organism evidence="2 3">
    <name type="scientific">Microbacterium kribbense</name>
    <dbReference type="NCBI Taxonomy" id="433645"/>
    <lineage>
        <taxon>Bacteria</taxon>
        <taxon>Bacillati</taxon>
        <taxon>Actinomycetota</taxon>
        <taxon>Actinomycetes</taxon>
        <taxon>Micrococcales</taxon>
        <taxon>Microbacteriaceae</taxon>
        <taxon>Microbacterium</taxon>
    </lineage>
</organism>